<dbReference type="Gene3D" id="2.60.120.1540">
    <property type="match status" value="1"/>
</dbReference>
<dbReference type="EnsemblMetazoa" id="ASIC004701-RA">
    <property type="protein sequence ID" value="ASIC004701-PA"/>
    <property type="gene ID" value="ASIC004701"/>
</dbReference>
<sequence>MVETVSSFNNDYFVNTKAIHRSGDINLWNCTITPKDFHAIRYELPMNTRIVRINVDGRGVGLLTIQYEYSLDLRYHGHRFDLSVEKMTSNLSYELQLGICASFIPKHTNERSNMTLVEVNFPSGYNVDNDPISNATGATAIQKVDIQFGATVVMIYYESMGTEKNCFVITAYRRLKVSSRRPAYVIVKDYYHPENNAIEDYNTEQDEE</sequence>
<dbReference type="VEuPathDB" id="VectorBase:ASIS002069"/>
<protein>
    <submittedName>
        <fullName evidence="5">A2M_recep domain-containing protein</fullName>
    </submittedName>
</protein>
<evidence type="ECO:0000256" key="2">
    <source>
        <dbReference type="ARBA" id="ARBA00022966"/>
    </source>
</evidence>
<dbReference type="GO" id="GO:0005576">
    <property type="term" value="C:extracellular region"/>
    <property type="evidence" value="ECO:0007669"/>
    <property type="project" value="InterPro"/>
</dbReference>
<reference evidence="5" key="2">
    <citation type="submission" date="2020-05" db="UniProtKB">
        <authorList>
            <consortium name="EnsemblMetazoa"/>
        </authorList>
    </citation>
    <scope>IDENTIFICATION</scope>
</reference>
<dbReference type="OMA" id="EDYNTEQ"/>
<gene>
    <name evidence="4" type="ORF">ZHAS_00004701</name>
</gene>
<evidence type="ECO:0000313" key="6">
    <source>
        <dbReference type="Proteomes" id="UP000030765"/>
    </source>
</evidence>
<dbReference type="EMBL" id="KE524843">
    <property type="protein sequence ID" value="KFB37473.1"/>
    <property type="molecule type" value="Genomic_DNA"/>
</dbReference>
<dbReference type="SMART" id="SM01361">
    <property type="entry name" value="A2M_recep"/>
    <property type="match status" value="1"/>
</dbReference>
<dbReference type="Pfam" id="PF21412">
    <property type="entry name" value="TEP1_CUB2"/>
    <property type="match status" value="1"/>
</dbReference>
<dbReference type="Pfam" id="PF07677">
    <property type="entry name" value="A2M_recep"/>
    <property type="match status" value="1"/>
</dbReference>
<dbReference type="STRING" id="74873.A0A084VHM9"/>
<dbReference type="VEuPathDB" id="VectorBase:ASIC004701"/>
<dbReference type="InterPro" id="IPR036595">
    <property type="entry name" value="A-macroglobulin_rcpt-bd_sf"/>
</dbReference>
<dbReference type="EMBL" id="ATLV01013193">
    <property type="status" value="NOT_ANNOTATED_CDS"/>
    <property type="molecule type" value="Genomic_DNA"/>
</dbReference>
<dbReference type="InterPro" id="IPR050473">
    <property type="entry name" value="A2M/Complement_sys"/>
</dbReference>
<dbReference type="Proteomes" id="UP000030765">
    <property type="component" value="Unassembled WGS sequence"/>
</dbReference>
<evidence type="ECO:0000259" key="3">
    <source>
        <dbReference type="SMART" id="SM01361"/>
    </source>
</evidence>
<organism evidence="4">
    <name type="scientific">Anopheles sinensis</name>
    <name type="common">Mosquito</name>
    <dbReference type="NCBI Taxonomy" id="74873"/>
    <lineage>
        <taxon>Eukaryota</taxon>
        <taxon>Metazoa</taxon>
        <taxon>Ecdysozoa</taxon>
        <taxon>Arthropoda</taxon>
        <taxon>Hexapoda</taxon>
        <taxon>Insecta</taxon>
        <taxon>Pterygota</taxon>
        <taxon>Neoptera</taxon>
        <taxon>Endopterygota</taxon>
        <taxon>Diptera</taxon>
        <taxon>Nematocera</taxon>
        <taxon>Culicoidea</taxon>
        <taxon>Culicidae</taxon>
        <taxon>Anophelinae</taxon>
        <taxon>Anopheles</taxon>
    </lineage>
</organism>
<evidence type="ECO:0000313" key="4">
    <source>
        <dbReference type="EMBL" id="KFB37473.1"/>
    </source>
</evidence>
<keyword evidence="2" id="KW-0882">Thioester bond</keyword>
<accession>A0A084VHM9</accession>
<dbReference type="Gene3D" id="2.60.40.690">
    <property type="entry name" value="Alpha-macroglobulin, receptor-binding domain"/>
    <property type="match status" value="1"/>
</dbReference>
<reference evidence="4 6" key="1">
    <citation type="journal article" date="2014" name="BMC Genomics">
        <title>Genome sequence of Anopheles sinensis provides insight into genetics basis of mosquito competence for malaria parasites.</title>
        <authorList>
            <person name="Zhou D."/>
            <person name="Zhang D."/>
            <person name="Ding G."/>
            <person name="Shi L."/>
            <person name="Hou Q."/>
            <person name="Ye Y."/>
            <person name="Xu Y."/>
            <person name="Zhou H."/>
            <person name="Xiong C."/>
            <person name="Li S."/>
            <person name="Yu J."/>
            <person name="Hong S."/>
            <person name="Yu X."/>
            <person name="Zou P."/>
            <person name="Chen C."/>
            <person name="Chang X."/>
            <person name="Wang W."/>
            <person name="Lv Y."/>
            <person name="Sun Y."/>
            <person name="Ma L."/>
            <person name="Shen B."/>
            <person name="Zhu C."/>
        </authorList>
    </citation>
    <scope>NUCLEOTIDE SEQUENCE [LARGE SCALE GENOMIC DNA]</scope>
</reference>
<dbReference type="SUPFAM" id="SSF49410">
    <property type="entry name" value="Alpha-macroglobulin receptor domain"/>
    <property type="match status" value="1"/>
</dbReference>
<feature type="domain" description="Alpha-macroglobulin receptor-binding" evidence="3">
    <location>
        <begin position="112"/>
        <end position="201"/>
    </location>
</feature>
<dbReference type="PANTHER" id="PTHR11412:SF136">
    <property type="entry name" value="CD109 ANTIGEN"/>
    <property type="match status" value="1"/>
</dbReference>
<dbReference type="AlphaFoldDB" id="A0A084VHM9"/>
<name>A0A084VHM9_ANOSI</name>
<keyword evidence="1" id="KW-0732">Signal</keyword>
<keyword evidence="6" id="KW-1185">Reference proteome</keyword>
<evidence type="ECO:0000256" key="1">
    <source>
        <dbReference type="ARBA" id="ARBA00022729"/>
    </source>
</evidence>
<dbReference type="InterPro" id="IPR009048">
    <property type="entry name" value="A-macroglobulin_rcpt-bd"/>
</dbReference>
<dbReference type="OrthoDB" id="9998011at2759"/>
<dbReference type="InterPro" id="IPR049135">
    <property type="entry name" value="TEP1_CUB2"/>
</dbReference>
<dbReference type="PANTHER" id="PTHR11412">
    <property type="entry name" value="MACROGLOBULIN / COMPLEMENT"/>
    <property type="match status" value="1"/>
</dbReference>
<evidence type="ECO:0000313" key="5">
    <source>
        <dbReference type="EnsemblMetazoa" id="ASIC004701-PA"/>
    </source>
</evidence>
<proteinExistence type="predicted"/>